<accession>A0A367IRP5</accession>
<gene>
    <name evidence="1" type="ORF">CU098_001139</name>
</gene>
<keyword evidence="2" id="KW-1185">Reference proteome</keyword>
<name>A0A367IRP5_RHIST</name>
<feature type="non-terminal residue" evidence="1">
    <location>
        <position position="1"/>
    </location>
</feature>
<dbReference type="Proteomes" id="UP000253551">
    <property type="component" value="Unassembled WGS sequence"/>
</dbReference>
<proteinExistence type="predicted"/>
<sequence length="241" mass="26718">NNKNENTQSINLSQHQMQASGLNIDEYSSSSSSITNSFVCDKKTSILLASGALSLPDSEQEKRILLANVGNWEAVMLSSLNEKVYHFLTSLENIQDVLVDQPIGQWMLPITTKSFLLLTTRTNNKMSNMSKFANIIDANIEPMEDMEFEELLQQVEEPAVTTSPSPAKIGDSIDEVIKSLEARFLEATNNVNQAVMNRADVTEVGRLMSEAEATNQQLQYFQNVKSARGQQPATNPTNAEN</sequence>
<evidence type="ECO:0000313" key="1">
    <source>
        <dbReference type="EMBL" id="RCH80343.1"/>
    </source>
</evidence>
<organism evidence="1 2">
    <name type="scientific">Rhizopus stolonifer</name>
    <name type="common">Rhizopus nigricans</name>
    <dbReference type="NCBI Taxonomy" id="4846"/>
    <lineage>
        <taxon>Eukaryota</taxon>
        <taxon>Fungi</taxon>
        <taxon>Fungi incertae sedis</taxon>
        <taxon>Mucoromycota</taxon>
        <taxon>Mucoromycotina</taxon>
        <taxon>Mucoromycetes</taxon>
        <taxon>Mucorales</taxon>
        <taxon>Mucorineae</taxon>
        <taxon>Rhizopodaceae</taxon>
        <taxon>Rhizopus</taxon>
    </lineage>
</organism>
<dbReference type="AlphaFoldDB" id="A0A367IRP5"/>
<comment type="caution">
    <text evidence="1">The sequence shown here is derived from an EMBL/GenBank/DDBJ whole genome shotgun (WGS) entry which is preliminary data.</text>
</comment>
<dbReference type="EMBL" id="PJQM01006051">
    <property type="protein sequence ID" value="RCH80343.1"/>
    <property type="molecule type" value="Genomic_DNA"/>
</dbReference>
<dbReference type="OrthoDB" id="2285739at2759"/>
<reference evidence="1 2" key="1">
    <citation type="journal article" date="2018" name="G3 (Bethesda)">
        <title>Phylogenetic and Phylogenomic Definition of Rhizopus Species.</title>
        <authorList>
            <person name="Gryganskyi A.P."/>
            <person name="Golan J."/>
            <person name="Dolatabadi S."/>
            <person name="Mondo S."/>
            <person name="Robb S."/>
            <person name="Idnurm A."/>
            <person name="Muszewska A."/>
            <person name="Steczkiewicz K."/>
            <person name="Masonjones S."/>
            <person name="Liao H.L."/>
            <person name="Gajdeczka M.T."/>
            <person name="Anike F."/>
            <person name="Vuek A."/>
            <person name="Anishchenko I.M."/>
            <person name="Voigt K."/>
            <person name="de Hoog G.S."/>
            <person name="Smith M.E."/>
            <person name="Heitman J."/>
            <person name="Vilgalys R."/>
            <person name="Stajich J.E."/>
        </authorList>
    </citation>
    <scope>NUCLEOTIDE SEQUENCE [LARGE SCALE GENOMIC DNA]</scope>
    <source>
        <strain evidence="1 2">LSU 92-RS-03</strain>
    </source>
</reference>
<protein>
    <submittedName>
        <fullName evidence="1">Uncharacterized protein</fullName>
    </submittedName>
</protein>
<evidence type="ECO:0000313" key="2">
    <source>
        <dbReference type="Proteomes" id="UP000253551"/>
    </source>
</evidence>
<feature type="non-terminal residue" evidence="1">
    <location>
        <position position="241"/>
    </location>
</feature>